<evidence type="ECO:0008006" key="3">
    <source>
        <dbReference type="Google" id="ProtNLM"/>
    </source>
</evidence>
<reference evidence="1 2" key="1">
    <citation type="submission" date="2019-11" db="EMBL/GenBank/DDBJ databases">
        <authorList>
            <person name="Dong K."/>
        </authorList>
    </citation>
    <scope>NUCLEOTIDE SEQUENCE [LARGE SCALE GENOMIC DNA]</scope>
    <source>
        <strain evidence="1 2">NBRC 111993</strain>
    </source>
</reference>
<dbReference type="OrthoDB" id="7247356at2"/>
<comment type="caution">
    <text evidence="1">The sequence shown here is derived from an EMBL/GenBank/DDBJ whole genome shotgun (WGS) entry which is preliminary data.</text>
</comment>
<dbReference type="Gene3D" id="3.40.50.1820">
    <property type="entry name" value="alpha/beta hydrolase"/>
    <property type="match status" value="1"/>
</dbReference>
<evidence type="ECO:0000313" key="1">
    <source>
        <dbReference type="EMBL" id="MTH77277.1"/>
    </source>
</evidence>
<accession>A0A6L6J9D5</accession>
<dbReference type="AlphaFoldDB" id="A0A6L6J9D5"/>
<dbReference type="Proteomes" id="UP000478183">
    <property type="component" value="Unassembled WGS sequence"/>
</dbReference>
<dbReference type="SUPFAM" id="SSF53474">
    <property type="entry name" value="alpha/beta-Hydrolases"/>
    <property type="match status" value="1"/>
</dbReference>
<evidence type="ECO:0000313" key="2">
    <source>
        <dbReference type="Proteomes" id="UP000478183"/>
    </source>
</evidence>
<proteinExistence type="predicted"/>
<protein>
    <recommendedName>
        <fullName evidence="3">Alpha/beta hydrolase</fullName>
    </recommendedName>
</protein>
<dbReference type="RefSeq" id="WP_155094657.1">
    <property type="nucleotide sequence ID" value="NZ_WMIE01000002.1"/>
</dbReference>
<organism evidence="1 2">
    <name type="scientific">Paracoccus aestuariivivens</name>
    <dbReference type="NCBI Taxonomy" id="1820333"/>
    <lineage>
        <taxon>Bacteria</taxon>
        <taxon>Pseudomonadati</taxon>
        <taxon>Pseudomonadota</taxon>
        <taxon>Alphaproteobacteria</taxon>
        <taxon>Rhodobacterales</taxon>
        <taxon>Paracoccaceae</taxon>
        <taxon>Paracoccus</taxon>
    </lineage>
</organism>
<dbReference type="InterPro" id="IPR029058">
    <property type="entry name" value="AB_hydrolase_fold"/>
</dbReference>
<sequence length="313" mass="34461">MRHPERLHGDGRHRVTLFRTPSGSAKAVVCFEPGRDLMNGFETPHCPAFAERLGVDALMVQTARRDWFLSRNNYKLANALSRATAGYNDVTGSGFSMGGYGALLFSAAARLRRVLLVSPQYNIDPDIVTYDPDRANKFRRIGYAMPCPETLGDTALRGLLIYDPTIPADRGHAACVAKAFPKLRPVTLPFGGHPATSVIGDAKKVGRLSTMLVDGKLNIRVVRRLHRDARRQSDKYRLNLVRAAVVKHPATAQTELHDLARSGTPYVRFEAGIALVGLDEPLAVRMLTQLLADVPDPPPHWAGRMQEALDHAD</sequence>
<keyword evidence="2" id="KW-1185">Reference proteome</keyword>
<name>A0A6L6J9D5_9RHOB</name>
<dbReference type="EMBL" id="WMIE01000002">
    <property type="protein sequence ID" value="MTH77277.1"/>
    <property type="molecule type" value="Genomic_DNA"/>
</dbReference>
<gene>
    <name evidence="1" type="ORF">GL286_06015</name>
</gene>